<dbReference type="RefSeq" id="WP_190892974.1">
    <property type="nucleotide sequence ID" value="NZ_JACWZY010000058.1"/>
</dbReference>
<reference evidence="2" key="1">
    <citation type="submission" date="2020-09" db="EMBL/GenBank/DDBJ databases">
        <authorList>
            <person name="Kim M.K."/>
        </authorList>
    </citation>
    <scope>NUCLEOTIDE SEQUENCE</scope>
    <source>
        <strain evidence="2">BT702</strain>
    </source>
</reference>
<feature type="transmembrane region" description="Helical" evidence="1">
    <location>
        <begin position="120"/>
        <end position="137"/>
    </location>
</feature>
<dbReference type="Proteomes" id="UP000598820">
    <property type="component" value="Unassembled WGS sequence"/>
</dbReference>
<dbReference type="EMBL" id="JACWZY010000058">
    <property type="protein sequence ID" value="MBD2705497.1"/>
    <property type="molecule type" value="Genomic_DNA"/>
</dbReference>
<name>A0A927AW41_9BACT</name>
<evidence type="ECO:0000313" key="3">
    <source>
        <dbReference type="Proteomes" id="UP000598820"/>
    </source>
</evidence>
<keyword evidence="3" id="KW-1185">Reference proteome</keyword>
<feature type="transmembrane region" description="Helical" evidence="1">
    <location>
        <begin position="95"/>
        <end position="114"/>
    </location>
</feature>
<evidence type="ECO:0000313" key="2">
    <source>
        <dbReference type="EMBL" id="MBD2705497.1"/>
    </source>
</evidence>
<dbReference type="AlphaFoldDB" id="A0A927AW41"/>
<accession>A0A927AW41</accession>
<organism evidence="2 3">
    <name type="scientific">Spirosoma profusum</name>
    <dbReference type="NCBI Taxonomy" id="2771354"/>
    <lineage>
        <taxon>Bacteria</taxon>
        <taxon>Pseudomonadati</taxon>
        <taxon>Bacteroidota</taxon>
        <taxon>Cytophagia</taxon>
        <taxon>Cytophagales</taxon>
        <taxon>Cytophagaceae</taxon>
        <taxon>Spirosoma</taxon>
    </lineage>
</organism>
<gene>
    <name evidence="2" type="ORF">IC229_33105</name>
</gene>
<keyword evidence="1" id="KW-0472">Membrane</keyword>
<dbReference type="InterPro" id="IPR058068">
    <property type="entry name" value="LIC_13387-like"/>
</dbReference>
<keyword evidence="1" id="KW-0812">Transmembrane</keyword>
<evidence type="ECO:0000256" key="1">
    <source>
        <dbReference type="SAM" id="Phobius"/>
    </source>
</evidence>
<keyword evidence="1" id="KW-1133">Transmembrane helix</keyword>
<feature type="transmembrane region" description="Helical" evidence="1">
    <location>
        <begin position="60"/>
        <end position="83"/>
    </location>
</feature>
<protein>
    <submittedName>
        <fullName evidence="2">Uncharacterized protein</fullName>
    </submittedName>
</protein>
<comment type="caution">
    <text evidence="2">The sequence shown here is derived from an EMBL/GenBank/DDBJ whole genome shotgun (WGS) entry which is preliminary data.</text>
</comment>
<proteinExistence type="predicted"/>
<dbReference type="NCBIfam" id="NF047765">
    <property type="entry name" value="LIC_13387_fam"/>
    <property type="match status" value="1"/>
</dbReference>
<sequence>MKPRTSLRTAAFFVLFFALGHSIGHFTRKDTNDPKASEVLRAMETYKFPIGMQFRSYDEFYTGMSLNMTLTLITLSILLWLLSSQTENASKNTTQLLYPILLCLLAFAITSFLYFFLVPAITSLAAILLILYAIIRLKKEVHIPNQSTVKTALIR</sequence>